<evidence type="ECO:0000256" key="1">
    <source>
        <dbReference type="SAM" id="MobiDB-lite"/>
    </source>
</evidence>
<dbReference type="GeneID" id="107464329"/>
<sequence>MERALKAQLMPEEQCVEFATYQLTGEALHWWQRTRRLLQHGDDLISWDAFRVKFYKKYFSNSLRTEKEHGLLQLKQGVMSVSEYTNKFEKLYRFSRICQGAPGDFEDWKCIKYEGGLQSDILSFIGPTEIRVFFELVNKSRVVEECVRKAAVVENDYQESHRREHNQGFAPRGQEFKRRR</sequence>
<evidence type="ECO:0000259" key="2">
    <source>
        <dbReference type="Pfam" id="PF03732"/>
    </source>
</evidence>
<dbReference type="KEGG" id="adu:107464329"/>
<keyword evidence="3" id="KW-1185">Reference proteome</keyword>
<dbReference type="AlphaFoldDB" id="A0A6P4B9R5"/>
<protein>
    <submittedName>
        <fullName evidence="4">Uncharacterized protein LOC107464329</fullName>
    </submittedName>
</protein>
<reference evidence="4" key="2">
    <citation type="submission" date="2025-08" db="UniProtKB">
        <authorList>
            <consortium name="RefSeq"/>
        </authorList>
    </citation>
    <scope>IDENTIFICATION</scope>
    <source>
        <tissue evidence="4">Whole plant</tissue>
    </source>
</reference>
<feature type="domain" description="Retrotransposon gag" evidence="2">
    <location>
        <begin position="18"/>
        <end position="96"/>
    </location>
</feature>
<evidence type="ECO:0000313" key="3">
    <source>
        <dbReference type="Proteomes" id="UP000515211"/>
    </source>
</evidence>
<dbReference type="Pfam" id="PF03732">
    <property type="entry name" value="Retrotrans_gag"/>
    <property type="match status" value="1"/>
</dbReference>
<evidence type="ECO:0000313" key="4">
    <source>
        <dbReference type="RefSeq" id="XP_015938744.1"/>
    </source>
</evidence>
<proteinExistence type="predicted"/>
<organism evidence="3 4">
    <name type="scientific">Arachis duranensis</name>
    <name type="common">Wild peanut</name>
    <dbReference type="NCBI Taxonomy" id="130453"/>
    <lineage>
        <taxon>Eukaryota</taxon>
        <taxon>Viridiplantae</taxon>
        <taxon>Streptophyta</taxon>
        <taxon>Embryophyta</taxon>
        <taxon>Tracheophyta</taxon>
        <taxon>Spermatophyta</taxon>
        <taxon>Magnoliopsida</taxon>
        <taxon>eudicotyledons</taxon>
        <taxon>Gunneridae</taxon>
        <taxon>Pentapetalae</taxon>
        <taxon>rosids</taxon>
        <taxon>fabids</taxon>
        <taxon>Fabales</taxon>
        <taxon>Fabaceae</taxon>
        <taxon>Papilionoideae</taxon>
        <taxon>50 kb inversion clade</taxon>
        <taxon>dalbergioids sensu lato</taxon>
        <taxon>Dalbergieae</taxon>
        <taxon>Pterocarpus clade</taxon>
        <taxon>Arachis</taxon>
    </lineage>
</organism>
<reference evidence="3" key="1">
    <citation type="journal article" date="2016" name="Nat. Genet.">
        <title>The genome sequences of Arachis duranensis and Arachis ipaensis, the diploid ancestors of cultivated peanut.</title>
        <authorList>
            <person name="Bertioli D.J."/>
            <person name="Cannon S.B."/>
            <person name="Froenicke L."/>
            <person name="Huang G."/>
            <person name="Farmer A.D."/>
            <person name="Cannon E.K."/>
            <person name="Liu X."/>
            <person name="Gao D."/>
            <person name="Clevenger J."/>
            <person name="Dash S."/>
            <person name="Ren L."/>
            <person name="Moretzsohn M.C."/>
            <person name="Shirasawa K."/>
            <person name="Huang W."/>
            <person name="Vidigal B."/>
            <person name="Abernathy B."/>
            <person name="Chu Y."/>
            <person name="Niederhuth C.E."/>
            <person name="Umale P."/>
            <person name="Araujo A.C."/>
            <person name="Kozik A."/>
            <person name="Kim K.D."/>
            <person name="Burow M.D."/>
            <person name="Varshney R.K."/>
            <person name="Wang X."/>
            <person name="Zhang X."/>
            <person name="Barkley N."/>
            <person name="Guimaraes P.M."/>
            <person name="Isobe S."/>
            <person name="Guo B."/>
            <person name="Liao B."/>
            <person name="Stalker H.T."/>
            <person name="Schmitz R.J."/>
            <person name="Scheffler B.E."/>
            <person name="Leal-Bertioli S.C."/>
            <person name="Xun X."/>
            <person name="Jackson S.A."/>
            <person name="Michelmore R."/>
            <person name="Ozias-Akins P."/>
        </authorList>
    </citation>
    <scope>NUCLEOTIDE SEQUENCE [LARGE SCALE GENOMIC DNA]</scope>
    <source>
        <strain evidence="3">cv. V14167</strain>
    </source>
</reference>
<feature type="region of interest" description="Disordered" evidence="1">
    <location>
        <begin position="158"/>
        <end position="180"/>
    </location>
</feature>
<name>A0A6P4B9R5_ARADU</name>
<dbReference type="Proteomes" id="UP000515211">
    <property type="component" value="Chromosome 9"/>
</dbReference>
<dbReference type="InterPro" id="IPR005162">
    <property type="entry name" value="Retrotrans_gag_dom"/>
</dbReference>
<gene>
    <name evidence="4" type="primary">LOC107464329</name>
</gene>
<dbReference type="RefSeq" id="XP_015938744.1">
    <property type="nucleotide sequence ID" value="XM_016083258.1"/>
</dbReference>
<accession>A0A6P4B9R5</accession>